<feature type="domain" description="HTH cro/C1-type" evidence="1">
    <location>
        <begin position="8"/>
        <end position="62"/>
    </location>
</feature>
<dbReference type="Gene3D" id="1.10.260.40">
    <property type="entry name" value="lambda repressor-like DNA-binding domains"/>
    <property type="match status" value="1"/>
</dbReference>
<name>A0ABS4FSC8_9BACL</name>
<dbReference type="CDD" id="cd00093">
    <property type="entry name" value="HTH_XRE"/>
    <property type="match status" value="1"/>
</dbReference>
<sequence length="79" mass="8535">MLLTSEVIRICRINLGMSQGELARASGVSCPMLGAIERGDRALLPHVARSIRQALKLTDAQIDDIVKAHKRVNKNGSGI</sequence>
<evidence type="ECO:0000313" key="3">
    <source>
        <dbReference type="Proteomes" id="UP001519272"/>
    </source>
</evidence>
<dbReference type="Pfam" id="PF01381">
    <property type="entry name" value="HTH_3"/>
    <property type="match status" value="1"/>
</dbReference>
<dbReference type="Proteomes" id="UP001519272">
    <property type="component" value="Unassembled WGS sequence"/>
</dbReference>
<accession>A0ABS4FSC8</accession>
<gene>
    <name evidence="2" type="ORF">J2Z32_002128</name>
</gene>
<dbReference type="RefSeq" id="WP_210089132.1">
    <property type="nucleotide sequence ID" value="NZ_JAGGKG010000009.1"/>
</dbReference>
<dbReference type="PROSITE" id="PS50943">
    <property type="entry name" value="HTH_CROC1"/>
    <property type="match status" value="1"/>
</dbReference>
<reference evidence="2 3" key="1">
    <citation type="submission" date="2021-03" db="EMBL/GenBank/DDBJ databases">
        <title>Genomic Encyclopedia of Type Strains, Phase IV (KMG-IV): sequencing the most valuable type-strain genomes for metagenomic binning, comparative biology and taxonomic classification.</title>
        <authorList>
            <person name="Goeker M."/>
        </authorList>
    </citation>
    <scope>NUCLEOTIDE SEQUENCE [LARGE SCALE GENOMIC DNA]</scope>
    <source>
        <strain evidence="2 3">DSM 14349</strain>
    </source>
</reference>
<dbReference type="InterPro" id="IPR010982">
    <property type="entry name" value="Lambda_DNA-bd_dom_sf"/>
</dbReference>
<keyword evidence="3" id="KW-1185">Reference proteome</keyword>
<dbReference type="SUPFAM" id="SSF47413">
    <property type="entry name" value="lambda repressor-like DNA-binding domains"/>
    <property type="match status" value="1"/>
</dbReference>
<evidence type="ECO:0000259" key="1">
    <source>
        <dbReference type="PROSITE" id="PS50943"/>
    </source>
</evidence>
<dbReference type="SMART" id="SM00530">
    <property type="entry name" value="HTH_XRE"/>
    <property type="match status" value="1"/>
</dbReference>
<dbReference type="InterPro" id="IPR001387">
    <property type="entry name" value="Cro/C1-type_HTH"/>
</dbReference>
<organism evidence="2 3">
    <name type="scientific">Paenibacillus turicensis</name>
    <dbReference type="NCBI Taxonomy" id="160487"/>
    <lineage>
        <taxon>Bacteria</taxon>
        <taxon>Bacillati</taxon>
        <taxon>Bacillota</taxon>
        <taxon>Bacilli</taxon>
        <taxon>Bacillales</taxon>
        <taxon>Paenibacillaceae</taxon>
        <taxon>Paenibacillus</taxon>
    </lineage>
</organism>
<evidence type="ECO:0000313" key="2">
    <source>
        <dbReference type="EMBL" id="MBP1905498.1"/>
    </source>
</evidence>
<protein>
    <submittedName>
        <fullName evidence="2">Transcriptional regulator with XRE-family HTH domain</fullName>
    </submittedName>
</protein>
<proteinExistence type="predicted"/>
<dbReference type="EMBL" id="JAGGKG010000009">
    <property type="protein sequence ID" value="MBP1905498.1"/>
    <property type="molecule type" value="Genomic_DNA"/>
</dbReference>
<comment type="caution">
    <text evidence="2">The sequence shown here is derived from an EMBL/GenBank/DDBJ whole genome shotgun (WGS) entry which is preliminary data.</text>
</comment>